<evidence type="ECO:0000256" key="4">
    <source>
        <dbReference type="ARBA" id="ARBA00023004"/>
    </source>
</evidence>
<sequence length="469" mass="53614">MEDLEFLSIFSSSNGFKMGMVTMLVGMAVSSIFIHRWRQRNVKGPKTWPFVGAAIEQLMNYDRMHDWLAKLLAESKTVKVPMPFTTYTYIADPANVEHVLKTNFNNYPKGEVYHSYMEVLLGDGIFNSDGEMWRKQRKTSSFEFASKNLRDFSTIVFRDYAMKLSSILCQASVGNKVIDMQELLMRMTLDSICKVGFGVEIGTLAPELPDNHFARAFDTANIIVTLRFIDPLWRIKRFLKVGSEALLDQSIQVINDFTYSMIHKRKAEILEAKTSDKNGKIKHDILSRFVELSENPDSNLTDKSLRDVVLNFVIAGRDTTATTLSWFVYTMIVNPHVADKLYCYLKDFEEDQAKEEKVSLAPYDPEDPKSFAERLAQFASLLTYDSLGKLSYLHAAITETLRLYPAVPQAGPRICLGKDSAYLQMKMALAILCRFFNFHLVPNHPVKYRMMTILSMQHGLKLTVTRRSA</sequence>
<dbReference type="Gene3D" id="1.10.630.10">
    <property type="entry name" value="Cytochrome P450"/>
    <property type="match status" value="2"/>
</dbReference>
<evidence type="ECO:0000313" key="5">
    <source>
        <dbReference type="EMBL" id="MCL7028961.1"/>
    </source>
</evidence>
<dbReference type="GO" id="GO:0004497">
    <property type="term" value="F:monooxygenase activity"/>
    <property type="evidence" value="ECO:0007669"/>
    <property type="project" value="InterPro"/>
</dbReference>
<keyword evidence="4" id="KW-0408">Iron</keyword>
<keyword evidence="2" id="KW-0479">Metal-binding</keyword>
<evidence type="ECO:0000256" key="1">
    <source>
        <dbReference type="ARBA" id="ARBA00010617"/>
    </source>
</evidence>
<accession>A0AA41S5E1</accession>
<reference evidence="5" key="1">
    <citation type="submission" date="2022-03" db="EMBL/GenBank/DDBJ databases">
        <title>A functionally conserved STORR gene fusion in Papaver species that diverged 16.8 million years ago.</title>
        <authorList>
            <person name="Catania T."/>
        </authorList>
    </citation>
    <scope>NUCLEOTIDE SEQUENCE</scope>
    <source>
        <strain evidence="5">S-191538</strain>
    </source>
</reference>
<evidence type="ECO:0000313" key="6">
    <source>
        <dbReference type="Proteomes" id="UP001177140"/>
    </source>
</evidence>
<dbReference type="InterPro" id="IPR002401">
    <property type="entry name" value="Cyt_P450_E_grp-I"/>
</dbReference>
<dbReference type="GO" id="GO:0005506">
    <property type="term" value="F:iron ion binding"/>
    <property type="evidence" value="ECO:0007669"/>
    <property type="project" value="InterPro"/>
</dbReference>
<dbReference type="PRINTS" id="PR00385">
    <property type="entry name" value="P450"/>
</dbReference>
<dbReference type="Pfam" id="PF00067">
    <property type="entry name" value="p450"/>
    <property type="match status" value="1"/>
</dbReference>
<evidence type="ECO:0008006" key="7">
    <source>
        <dbReference type="Google" id="ProtNLM"/>
    </source>
</evidence>
<protein>
    <recommendedName>
        <fullName evidence="7">Cytochrome P450</fullName>
    </recommendedName>
</protein>
<dbReference type="InterPro" id="IPR036396">
    <property type="entry name" value="Cyt_P450_sf"/>
</dbReference>
<organism evidence="5 6">
    <name type="scientific">Papaver nudicaule</name>
    <name type="common">Iceland poppy</name>
    <dbReference type="NCBI Taxonomy" id="74823"/>
    <lineage>
        <taxon>Eukaryota</taxon>
        <taxon>Viridiplantae</taxon>
        <taxon>Streptophyta</taxon>
        <taxon>Embryophyta</taxon>
        <taxon>Tracheophyta</taxon>
        <taxon>Spermatophyta</taxon>
        <taxon>Magnoliopsida</taxon>
        <taxon>Ranunculales</taxon>
        <taxon>Papaveraceae</taxon>
        <taxon>Papaveroideae</taxon>
        <taxon>Papaver</taxon>
    </lineage>
</organism>
<dbReference type="PRINTS" id="PR00463">
    <property type="entry name" value="EP450I"/>
</dbReference>
<evidence type="ECO:0000256" key="2">
    <source>
        <dbReference type="ARBA" id="ARBA00022723"/>
    </source>
</evidence>
<comment type="similarity">
    <text evidence="1">Belongs to the cytochrome P450 family.</text>
</comment>
<evidence type="ECO:0000256" key="3">
    <source>
        <dbReference type="ARBA" id="ARBA00023002"/>
    </source>
</evidence>
<dbReference type="AlphaFoldDB" id="A0AA41S5E1"/>
<dbReference type="SUPFAM" id="SSF48264">
    <property type="entry name" value="Cytochrome P450"/>
    <property type="match status" value="1"/>
</dbReference>
<dbReference type="GO" id="GO:0020037">
    <property type="term" value="F:heme binding"/>
    <property type="evidence" value="ECO:0007669"/>
    <property type="project" value="InterPro"/>
</dbReference>
<dbReference type="GO" id="GO:0033075">
    <property type="term" value="P:isoquinoline alkaloid biosynthetic process"/>
    <property type="evidence" value="ECO:0007669"/>
    <property type="project" value="UniProtKB-ARBA"/>
</dbReference>
<name>A0AA41S5E1_PAPNU</name>
<dbReference type="GO" id="GO:0016705">
    <property type="term" value="F:oxidoreductase activity, acting on paired donors, with incorporation or reduction of molecular oxygen"/>
    <property type="evidence" value="ECO:0007669"/>
    <property type="project" value="InterPro"/>
</dbReference>
<comment type="caution">
    <text evidence="5">The sequence shown here is derived from an EMBL/GenBank/DDBJ whole genome shotgun (WGS) entry which is preliminary data.</text>
</comment>
<keyword evidence="6" id="KW-1185">Reference proteome</keyword>
<gene>
    <name evidence="5" type="ORF">MKW94_006395</name>
</gene>
<dbReference type="InterPro" id="IPR001128">
    <property type="entry name" value="Cyt_P450"/>
</dbReference>
<dbReference type="EMBL" id="JAJJMA010085376">
    <property type="protein sequence ID" value="MCL7028961.1"/>
    <property type="molecule type" value="Genomic_DNA"/>
</dbReference>
<keyword evidence="3" id="KW-0560">Oxidoreductase</keyword>
<dbReference type="PANTHER" id="PTHR24296">
    <property type="entry name" value="CYTOCHROME P450"/>
    <property type="match status" value="1"/>
</dbReference>
<proteinExistence type="inferred from homology"/>
<dbReference type="Proteomes" id="UP001177140">
    <property type="component" value="Unassembled WGS sequence"/>
</dbReference>